<evidence type="ECO:0000256" key="2">
    <source>
        <dbReference type="SAM" id="SignalP"/>
    </source>
</evidence>
<evidence type="ECO:0000259" key="3">
    <source>
        <dbReference type="Pfam" id="PF10646"/>
    </source>
</evidence>
<dbReference type="Proteomes" id="UP001434337">
    <property type="component" value="Chromosome"/>
</dbReference>
<evidence type="ECO:0000313" key="7">
    <source>
        <dbReference type="Proteomes" id="UP001434337"/>
    </source>
</evidence>
<dbReference type="Pfam" id="PF25976">
    <property type="entry name" value="LpqB_N"/>
    <property type="match status" value="1"/>
</dbReference>
<evidence type="ECO:0000259" key="4">
    <source>
        <dbReference type="Pfam" id="PF10647"/>
    </source>
</evidence>
<dbReference type="EMBL" id="CP115965">
    <property type="protein sequence ID" value="WZW99832.1"/>
    <property type="molecule type" value="Genomic_DNA"/>
</dbReference>
<evidence type="ECO:0000256" key="1">
    <source>
        <dbReference type="SAM" id="MobiDB-lite"/>
    </source>
</evidence>
<dbReference type="InterPro" id="IPR018910">
    <property type="entry name" value="LpqB_C"/>
</dbReference>
<feature type="signal peptide" evidence="2">
    <location>
        <begin position="1"/>
        <end position="19"/>
    </location>
</feature>
<proteinExistence type="predicted"/>
<dbReference type="SUPFAM" id="SSF82171">
    <property type="entry name" value="DPP6 N-terminal domain-like"/>
    <property type="match status" value="1"/>
</dbReference>
<feature type="domain" description="GerMN" evidence="3">
    <location>
        <begin position="171"/>
        <end position="272"/>
    </location>
</feature>
<dbReference type="RefSeq" id="WP_232548249.1">
    <property type="nucleotide sequence ID" value="NZ_CP115965.1"/>
</dbReference>
<evidence type="ECO:0000259" key="5">
    <source>
        <dbReference type="Pfam" id="PF25976"/>
    </source>
</evidence>
<feature type="domain" description="Lipoprotein LpqB N-terminal" evidence="5">
    <location>
        <begin position="47"/>
        <end position="162"/>
    </location>
</feature>
<keyword evidence="2" id="KW-0732">Signal</keyword>
<dbReference type="Pfam" id="PF10646">
    <property type="entry name" value="Germane"/>
    <property type="match status" value="1"/>
</dbReference>
<dbReference type="InterPro" id="IPR019606">
    <property type="entry name" value="GerMN"/>
</dbReference>
<evidence type="ECO:0000313" key="6">
    <source>
        <dbReference type="EMBL" id="WZW99832.1"/>
    </source>
</evidence>
<name>A0ABZ3CAL5_9ACTN</name>
<protein>
    <submittedName>
        <fullName evidence="6">LpqB family beta-propeller domain-containing protein</fullName>
    </submittedName>
</protein>
<sequence length="564" mass="59080">MKRRTLLLGAAAGALAGCASVPTSGPVTQVSADPGRINPGVEIAPAPPGRDATPSEVVEGFLHAMASWQPGYRLARAYLTPAADAEWNPDAGVRIYAEGNPVVATDDSAVLSAPVVGTLDHLGSYRQSSGEIDHDFGLVTDADGQWRIDHPPEGLIVSEYLFTSAFTRVVVYFFAPGQQWLVPDPRYFPRGSYALEGAVRSVVSTPTAWLAPGLDPASPVVGLDSVRVDTDGVAQVVLRRTGPDLSDAERRALAVRLVWTLRPFENVAAVEVGWAGQSPWQVEGQGRLVAVDAFADADPQDRQTSRQLFAVVAGRVVRLVEVPGGLEAIETAPGLDAVAYAAVRPDALAAAGVNADRSQLLVAPMTQPGAEPVASAIGLRRPHYARQGELWFVDDRGAVGAVLPDGRTVAVTVTGSAEGRVGALRVAPDGVRIAFVMDGPGGGTVALGVIVRAEDEVRVEGVRALSVTESELTQRTVRDVGWRSADTLCVLVADGRTTTVMSVAQDGSVLAPIGPTGEDGLVELAVAPGVPALARSTEGELLRYNADFRWSAQQSSASSVFYPG</sequence>
<dbReference type="InterPro" id="IPR059026">
    <property type="entry name" value="LpqB_N"/>
</dbReference>
<organism evidence="6 7">
    <name type="scientific">Propioniciclava soli</name>
    <dbReference type="NCBI Taxonomy" id="2775081"/>
    <lineage>
        <taxon>Bacteria</taxon>
        <taxon>Bacillati</taxon>
        <taxon>Actinomycetota</taxon>
        <taxon>Actinomycetes</taxon>
        <taxon>Propionibacteriales</taxon>
        <taxon>Propionibacteriaceae</taxon>
        <taxon>Propioniciclava</taxon>
    </lineage>
</organism>
<gene>
    <name evidence="6" type="ORF">PCC79_06480</name>
</gene>
<feature type="chain" id="PRO_5046724654" evidence="2">
    <location>
        <begin position="20"/>
        <end position="564"/>
    </location>
</feature>
<feature type="region of interest" description="Disordered" evidence="1">
    <location>
        <begin position="23"/>
        <end position="54"/>
    </location>
</feature>
<accession>A0ABZ3CAL5</accession>
<keyword evidence="7" id="KW-1185">Reference proteome</keyword>
<feature type="domain" description="Lipoprotein LpqB C-terminal" evidence="4">
    <location>
        <begin position="336"/>
        <end position="553"/>
    </location>
</feature>
<dbReference type="Pfam" id="PF10647">
    <property type="entry name" value="Gmad1"/>
    <property type="match status" value="1"/>
</dbReference>
<reference evidence="6 7" key="1">
    <citation type="journal article" date="2023" name="Environ Microbiome">
        <title>A coral-associated actinobacterium mitigates coral bleaching under heat stress.</title>
        <authorList>
            <person name="Li J."/>
            <person name="Zou Y."/>
            <person name="Li Q."/>
            <person name="Zhang J."/>
            <person name="Bourne D.G."/>
            <person name="Lyu Y."/>
            <person name="Liu C."/>
            <person name="Zhang S."/>
        </authorList>
    </citation>
    <scope>NUCLEOTIDE SEQUENCE [LARGE SCALE GENOMIC DNA]</scope>
    <source>
        <strain evidence="6 7">SCSIO 13291</strain>
    </source>
</reference>
<dbReference type="PROSITE" id="PS51257">
    <property type="entry name" value="PROKAR_LIPOPROTEIN"/>
    <property type="match status" value="1"/>
</dbReference>